<evidence type="ECO:0000313" key="1">
    <source>
        <dbReference type="EnsemblPlants" id="Solyc10g083130.1.1"/>
    </source>
</evidence>
<dbReference type="AlphaFoldDB" id="K4D3A0"/>
<dbReference type="Gramene" id="Solyc10g083130.1.1">
    <property type="protein sequence ID" value="Solyc10g083130.1.1"/>
    <property type="gene ID" value="Solyc10g083130.1"/>
</dbReference>
<proteinExistence type="predicted"/>
<protein>
    <submittedName>
        <fullName evidence="1">Uncharacterized protein</fullName>
    </submittedName>
</protein>
<reference evidence="1" key="1">
    <citation type="journal article" date="2012" name="Nature">
        <title>The tomato genome sequence provides insights into fleshy fruit evolution.</title>
        <authorList>
            <consortium name="Tomato Genome Consortium"/>
        </authorList>
    </citation>
    <scope>NUCLEOTIDE SEQUENCE [LARGE SCALE GENOMIC DNA]</scope>
    <source>
        <strain evidence="1">cv. Heinz 1706</strain>
    </source>
</reference>
<dbReference type="PaxDb" id="4081-Solyc10g083130.1.1"/>
<organism evidence="1">
    <name type="scientific">Solanum lycopersicum</name>
    <name type="common">Tomato</name>
    <name type="synonym">Lycopersicon esculentum</name>
    <dbReference type="NCBI Taxonomy" id="4081"/>
    <lineage>
        <taxon>Eukaryota</taxon>
        <taxon>Viridiplantae</taxon>
        <taxon>Streptophyta</taxon>
        <taxon>Embryophyta</taxon>
        <taxon>Tracheophyta</taxon>
        <taxon>Spermatophyta</taxon>
        <taxon>Magnoliopsida</taxon>
        <taxon>eudicotyledons</taxon>
        <taxon>Gunneridae</taxon>
        <taxon>Pentapetalae</taxon>
        <taxon>asterids</taxon>
        <taxon>lamiids</taxon>
        <taxon>Solanales</taxon>
        <taxon>Solanaceae</taxon>
        <taxon>Solanoideae</taxon>
        <taxon>Solaneae</taxon>
        <taxon>Solanum</taxon>
        <taxon>Solanum subgen. Lycopersicon</taxon>
    </lineage>
</organism>
<name>K4D3A0_SOLLC</name>
<evidence type="ECO:0000313" key="2">
    <source>
        <dbReference type="Proteomes" id="UP000004994"/>
    </source>
</evidence>
<keyword evidence="2" id="KW-1185">Reference proteome</keyword>
<accession>K4D3A0</accession>
<dbReference type="HOGENOM" id="CLU_3428795_0_0_1"/>
<sequence>MKNLIQSSPSYFCKQSIHQD</sequence>
<dbReference type="Proteomes" id="UP000004994">
    <property type="component" value="Chromosome 10"/>
</dbReference>
<dbReference type="EnsemblPlants" id="Solyc10g083130.1.1">
    <property type="protein sequence ID" value="Solyc10g083130.1.1"/>
    <property type="gene ID" value="Solyc10g083130.1"/>
</dbReference>
<dbReference type="InParanoid" id="K4D3A0"/>
<reference evidence="1" key="2">
    <citation type="submission" date="2015-06" db="UniProtKB">
        <authorList>
            <consortium name="EnsemblPlants"/>
        </authorList>
    </citation>
    <scope>IDENTIFICATION</scope>
    <source>
        <strain evidence="1">cv. Heinz 1706</strain>
    </source>
</reference>